<dbReference type="Pfam" id="PF04938">
    <property type="entry name" value="SIP1"/>
    <property type="match status" value="1"/>
</dbReference>
<evidence type="ECO:0000313" key="2">
    <source>
        <dbReference type="Proteomes" id="UP000182259"/>
    </source>
</evidence>
<dbReference type="Gene3D" id="1.20.58.1070">
    <property type="match status" value="1"/>
</dbReference>
<dbReference type="InterPro" id="IPR035426">
    <property type="entry name" value="Gemin2/Brr1"/>
</dbReference>
<proteinExistence type="predicted"/>
<organism evidence="1 2">
    <name type="scientific">Sungouiella intermedia</name>
    <dbReference type="NCBI Taxonomy" id="45354"/>
    <lineage>
        <taxon>Eukaryota</taxon>
        <taxon>Fungi</taxon>
        <taxon>Dikarya</taxon>
        <taxon>Ascomycota</taxon>
        <taxon>Saccharomycotina</taxon>
        <taxon>Pichiomycetes</taxon>
        <taxon>Metschnikowiaceae</taxon>
        <taxon>Sungouiella</taxon>
    </lineage>
</organism>
<evidence type="ECO:0000313" key="1">
    <source>
        <dbReference type="EMBL" id="SGZ49440.1"/>
    </source>
</evidence>
<protein>
    <submittedName>
        <fullName evidence="1">CIC11C00000005912</fullName>
    </submittedName>
</protein>
<reference evidence="1 2" key="1">
    <citation type="submission" date="2016-10" db="EMBL/GenBank/DDBJ databases">
        <authorList>
            <person name="de Groot N.N."/>
        </authorList>
    </citation>
    <scope>NUCLEOTIDE SEQUENCE [LARGE SCALE GENOMIC DNA]</scope>
    <source>
        <strain evidence="1 2">PYCC 4715</strain>
    </source>
</reference>
<accession>A0A1L0D0G7</accession>
<name>A0A1L0D0G7_9ASCO</name>
<dbReference type="GO" id="GO:0000387">
    <property type="term" value="P:spliceosomal snRNP assembly"/>
    <property type="evidence" value="ECO:0007669"/>
    <property type="project" value="InterPro"/>
</dbReference>
<sequence length="288" mass="32409">MCKRSVARFNGSDKRPKKEILTYTQGPLDEKFGQHAAFPLDAAVQGTCKQDSSVFDYLASVRKEAEADAAVHFVSRDPEELTQPEASKSTKLSPEYVKMVMTRLEEAKLANKNEIQVGEIELDCSEIEGDIEDDADLNDHDLDVNVDVEVEETDDLEPQMEVPQSAAAWRSLVFSQSPPPTSFFNTRLEHTTIIKLVVYYTKWLLVSMPATLMEWIFVTFVRLDNGLDHTEMSLVRDLGRKARKLRTKFLEGKSEGLSIPAVAEETVDMILAVVGVYYGQRDLLIDAE</sequence>
<dbReference type="EMBL" id="LT635764">
    <property type="protein sequence ID" value="SGZ49440.1"/>
    <property type="molecule type" value="Genomic_DNA"/>
</dbReference>
<dbReference type="Proteomes" id="UP000182259">
    <property type="component" value="Chromosome I"/>
</dbReference>
<gene>
    <name evidence="1" type="ORF">SAMEA4029009_CIC11G00000005912</name>
</gene>
<dbReference type="AlphaFoldDB" id="A0A1L0D0G7"/>